<dbReference type="Pfam" id="PF03797">
    <property type="entry name" value="Autotransporter"/>
    <property type="match status" value="1"/>
</dbReference>
<evidence type="ECO:0000259" key="2">
    <source>
        <dbReference type="PROSITE" id="PS51208"/>
    </source>
</evidence>
<protein>
    <submittedName>
        <fullName evidence="3">Autotransporter beta-domain-containing protein</fullName>
    </submittedName>
</protein>
<dbReference type="EMBL" id="FTPR01000004">
    <property type="protein sequence ID" value="SIT91527.1"/>
    <property type="molecule type" value="Genomic_DNA"/>
</dbReference>
<dbReference type="Gene3D" id="2.40.128.130">
    <property type="entry name" value="Autotransporter beta-domain"/>
    <property type="match status" value="1"/>
</dbReference>
<proteinExistence type="predicted"/>
<reference evidence="4" key="1">
    <citation type="submission" date="2017-01" db="EMBL/GenBank/DDBJ databases">
        <authorList>
            <person name="Varghese N."/>
            <person name="Submissions S."/>
        </authorList>
    </citation>
    <scope>NUCLEOTIDE SEQUENCE [LARGE SCALE GENOMIC DNA]</scope>
    <source>
        <strain evidence="4">DSM 29591</strain>
    </source>
</reference>
<dbReference type="NCBIfam" id="NF033657">
    <property type="entry name" value="choice_anch_F"/>
    <property type="match status" value="1"/>
</dbReference>
<dbReference type="RefSeq" id="WP_076661034.1">
    <property type="nucleotide sequence ID" value="NZ_FTPR01000004.1"/>
</dbReference>
<keyword evidence="1" id="KW-0732">Signal</keyword>
<feature type="chain" id="PRO_5012164437" evidence="1">
    <location>
        <begin position="26"/>
        <end position="785"/>
    </location>
</feature>
<evidence type="ECO:0000313" key="3">
    <source>
        <dbReference type="EMBL" id="SIT91527.1"/>
    </source>
</evidence>
<dbReference type="InterPro" id="IPR036709">
    <property type="entry name" value="Autotransporte_beta_dom_sf"/>
</dbReference>
<organism evidence="3 4">
    <name type="scientific">Yoonia rosea</name>
    <dbReference type="NCBI Taxonomy" id="287098"/>
    <lineage>
        <taxon>Bacteria</taxon>
        <taxon>Pseudomonadati</taxon>
        <taxon>Pseudomonadota</taxon>
        <taxon>Alphaproteobacteria</taxon>
        <taxon>Rhodobacterales</taxon>
        <taxon>Paracoccaceae</taxon>
        <taxon>Yoonia</taxon>
    </lineage>
</organism>
<keyword evidence="4" id="KW-1185">Reference proteome</keyword>
<sequence>MKQKTRFITAGSVAALTLACTHAWADTLDGNLLIGTSGDGLVFSDPAEGVLAPGVKAVTFTRTRVDDPENSGEFLYLDPFEIIITDFSDSNEDIESRGDVVNCLMANNPEIYCDSAPGSGKRIKTWLTGPDPFEMTFQTNSDPYFDEENNLVDTSSVDYFTFGKVSNFTGARITGFSLELRDADGVLMDPSDPANAVLFNLAATEIGLGGRLVDGLFGEGGNEGDIGFFSDSRAGFTSDFSADILAFGTASGADAAFTNSDYTAAFGDFFLDNTMVPDGLFWDDNDNPDDESALIAWYNIADGEWNYGNLALTEVPDDLPGSVEPPVLLPERLADLAATLGVEVDDLDYASGVVPDAIVAAAEANGLFAVDPIEDLRNANLNYDITIGTIEDGEFTLRWVPEFVPIVTEAQSDYQFKLAGYLDAAANVPYWDVGNAEAYEDAIAAILALEPTEQAAALTSTGFTIAPAYTAMSYEAARGHVDAITGLAPIDGGSPAGVSQGGGAQSWLMGGNLYGLASLGGSAATYDPTSGSIGYDVDASSFTVGVENRVSANASVGIAVGGTSATAEAADGLGDVETTGVSFIGFARANMATGARFKALFGYQDATYDSTRNVLDQTATGRTDGSQTFGALQASYLRDVGGFAVGPMASISFYNVTVDGFTETGAGAFNLTLEEQSGSTFMGSIGLKGEYDMPSASGQNKLTGSVAYNTLSSDDLLIESGFDGLPTASFPIAGRDDDFVEVNLGFQSLISSSTARDIRIEAGYGGAFGDTYERHGIQFGMNVQF</sequence>
<feature type="signal peptide" evidence="1">
    <location>
        <begin position="1"/>
        <end position="25"/>
    </location>
</feature>
<feature type="domain" description="Autotransporter" evidence="2">
    <location>
        <begin position="506"/>
        <end position="785"/>
    </location>
</feature>
<dbReference type="PROSITE" id="PS51257">
    <property type="entry name" value="PROKAR_LIPOPROTEIN"/>
    <property type="match status" value="1"/>
</dbReference>
<evidence type="ECO:0000256" key="1">
    <source>
        <dbReference type="SAM" id="SignalP"/>
    </source>
</evidence>
<dbReference type="SUPFAM" id="SSF103515">
    <property type="entry name" value="Autotransporter"/>
    <property type="match status" value="1"/>
</dbReference>
<dbReference type="PROSITE" id="PS51208">
    <property type="entry name" value="AUTOTRANSPORTER"/>
    <property type="match status" value="1"/>
</dbReference>
<evidence type="ECO:0000313" key="4">
    <source>
        <dbReference type="Proteomes" id="UP000186997"/>
    </source>
</evidence>
<dbReference type="AlphaFoldDB" id="A0A1R3XJU2"/>
<dbReference type="STRING" id="287098.SAMN05421665_3394"/>
<accession>A0A1R3XJU2</accession>
<dbReference type="InterPro" id="IPR005546">
    <property type="entry name" value="Autotransporte_beta"/>
</dbReference>
<gene>
    <name evidence="3" type="ORF">SAMN05421665_3394</name>
</gene>
<dbReference type="OrthoDB" id="7486720at2"/>
<dbReference type="Proteomes" id="UP000186997">
    <property type="component" value="Unassembled WGS sequence"/>
</dbReference>
<dbReference type="SMART" id="SM00869">
    <property type="entry name" value="Autotransporter"/>
    <property type="match status" value="1"/>
</dbReference>
<name>A0A1R3XJU2_9RHOB</name>